<dbReference type="eggNOG" id="COG1878">
    <property type="taxonomic scope" value="Bacteria"/>
</dbReference>
<dbReference type="AlphaFoldDB" id="B0T5J6"/>
<reference evidence="1" key="1">
    <citation type="submission" date="2008-01" db="EMBL/GenBank/DDBJ databases">
        <title>Complete sequence of chromosome of Caulobacter sp. K31.</title>
        <authorList>
            <consortium name="US DOE Joint Genome Institute"/>
            <person name="Copeland A."/>
            <person name="Lucas S."/>
            <person name="Lapidus A."/>
            <person name="Barry K."/>
            <person name="Glavina del Rio T."/>
            <person name="Dalin E."/>
            <person name="Tice H."/>
            <person name="Pitluck S."/>
            <person name="Bruce D."/>
            <person name="Goodwin L."/>
            <person name="Thompson L.S."/>
            <person name="Brettin T."/>
            <person name="Detter J.C."/>
            <person name="Han C."/>
            <person name="Schmutz J."/>
            <person name="Larimer F."/>
            <person name="Land M."/>
            <person name="Hauser L."/>
            <person name="Kyrpides N."/>
            <person name="Kim E."/>
            <person name="Stephens C."/>
            <person name="Richardson P."/>
        </authorList>
    </citation>
    <scope>NUCLEOTIDE SEQUENCE [LARGE SCALE GENOMIC DNA]</scope>
    <source>
        <strain evidence="1">K31</strain>
    </source>
</reference>
<evidence type="ECO:0000313" key="1">
    <source>
        <dbReference type="EMBL" id="ABZ69554.1"/>
    </source>
</evidence>
<dbReference type="InterPro" id="IPR037175">
    <property type="entry name" value="KFase_sf"/>
</dbReference>
<dbReference type="STRING" id="366602.Caul_0417"/>
<protein>
    <submittedName>
        <fullName evidence="1">Cyclase family protein</fullName>
    </submittedName>
</protein>
<dbReference type="OrthoDB" id="9777007at2"/>
<dbReference type="InterPro" id="IPR007325">
    <property type="entry name" value="KFase/CYL"/>
</dbReference>
<dbReference type="EMBL" id="CP000927">
    <property type="protein sequence ID" value="ABZ69554.1"/>
    <property type="molecule type" value="Genomic_DNA"/>
</dbReference>
<dbReference type="SUPFAM" id="SSF102198">
    <property type="entry name" value="Putative cyclase"/>
    <property type="match status" value="1"/>
</dbReference>
<dbReference type="Gene3D" id="3.50.30.50">
    <property type="entry name" value="Putative cyclase"/>
    <property type="match status" value="1"/>
</dbReference>
<name>B0T5J6_CAUSK</name>
<dbReference type="PANTHER" id="PTHR43564">
    <property type="entry name" value="KYNURENINE FORMAMIDASE-LIKE PROTEIN"/>
    <property type="match status" value="1"/>
</dbReference>
<sequence length="260" mass="28397">MPRYIDLSIAIENDIPSDPPGFGPQITYIDHKTGAGQLAASFPGLAPEDLPGGEGWAVERIQLSTHNGTHMDAPWHFHSTQDERLGQKRRAMTIDELPLDWCQRPGVKLDFRRLADGYVVTAADVAAELERIGHSLAPYDIVVVNTSAGACFGQPQYVSTGCGMGREATLFLAEQGVKIVGTDAWSWDAPFVHTNKRFQETGDKSIIWEGHKAGLEIGYFQIEKLHNLEALPATGFTISCFPVKIKDAGAGWIRAVGILD</sequence>
<dbReference type="Pfam" id="PF04199">
    <property type="entry name" value="Cyclase"/>
    <property type="match status" value="1"/>
</dbReference>
<dbReference type="GO" id="GO:0019441">
    <property type="term" value="P:L-tryptophan catabolic process to kynurenine"/>
    <property type="evidence" value="ECO:0007669"/>
    <property type="project" value="InterPro"/>
</dbReference>
<organism evidence="1">
    <name type="scientific">Caulobacter sp. (strain K31)</name>
    <dbReference type="NCBI Taxonomy" id="366602"/>
    <lineage>
        <taxon>Bacteria</taxon>
        <taxon>Pseudomonadati</taxon>
        <taxon>Pseudomonadota</taxon>
        <taxon>Alphaproteobacteria</taxon>
        <taxon>Caulobacterales</taxon>
        <taxon>Caulobacteraceae</taxon>
        <taxon>Caulobacter</taxon>
    </lineage>
</organism>
<gene>
    <name evidence="1" type="ordered locus">Caul_0417</name>
</gene>
<dbReference type="PANTHER" id="PTHR43564:SF2">
    <property type="entry name" value="BLR6059 PROTEIN"/>
    <property type="match status" value="1"/>
</dbReference>
<dbReference type="HOGENOM" id="CLU_030671_3_3_5"/>
<dbReference type="GO" id="GO:0004061">
    <property type="term" value="F:arylformamidase activity"/>
    <property type="evidence" value="ECO:0007669"/>
    <property type="project" value="InterPro"/>
</dbReference>
<proteinExistence type="predicted"/>
<dbReference type="KEGG" id="cak:Caul_0417"/>
<accession>B0T5J6</accession>